<keyword evidence="2" id="KW-0472">Membrane</keyword>
<evidence type="ECO:0000256" key="1">
    <source>
        <dbReference type="SAM" id="MobiDB-lite"/>
    </source>
</evidence>
<keyword evidence="2" id="KW-0812">Transmembrane</keyword>
<feature type="transmembrane region" description="Helical" evidence="2">
    <location>
        <begin position="67"/>
        <end position="85"/>
    </location>
</feature>
<dbReference type="Proteomes" id="UP000729402">
    <property type="component" value="Unassembled WGS sequence"/>
</dbReference>
<organism evidence="3 4">
    <name type="scientific">Zizania palustris</name>
    <name type="common">Northern wild rice</name>
    <dbReference type="NCBI Taxonomy" id="103762"/>
    <lineage>
        <taxon>Eukaryota</taxon>
        <taxon>Viridiplantae</taxon>
        <taxon>Streptophyta</taxon>
        <taxon>Embryophyta</taxon>
        <taxon>Tracheophyta</taxon>
        <taxon>Spermatophyta</taxon>
        <taxon>Magnoliopsida</taxon>
        <taxon>Liliopsida</taxon>
        <taxon>Poales</taxon>
        <taxon>Poaceae</taxon>
        <taxon>BOP clade</taxon>
        <taxon>Oryzoideae</taxon>
        <taxon>Oryzeae</taxon>
        <taxon>Zizaniinae</taxon>
        <taxon>Zizania</taxon>
    </lineage>
</organism>
<dbReference type="AlphaFoldDB" id="A0A8J5RC76"/>
<gene>
    <name evidence="3" type="ORF">GUJ93_ZPchr0009g799</name>
</gene>
<accession>A0A8J5RC76</accession>
<proteinExistence type="predicted"/>
<feature type="transmembrane region" description="Helical" evidence="2">
    <location>
        <begin position="37"/>
        <end position="55"/>
    </location>
</feature>
<keyword evidence="4" id="KW-1185">Reference proteome</keyword>
<evidence type="ECO:0000313" key="3">
    <source>
        <dbReference type="EMBL" id="KAG8051236.1"/>
    </source>
</evidence>
<evidence type="ECO:0000256" key="2">
    <source>
        <dbReference type="SAM" id="Phobius"/>
    </source>
</evidence>
<reference evidence="3" key="1">
    <citation type="journal article" date="2021" name="bioRxiv">
        <title>Whole Genome Assembly and Annotation of Northern Wild Rice, Zizania palustris L., Supports a Whole Genome Duplication in the Zizania Genus.</title>
        <authorList>
            <person name="Haas M."/>
            <person name="Kono T."/>
            <person name="Macchietto M."/>
            <person name="Millas R."/>
            <person name="McGilp L."/>
            <person name="Shao M."/>
            <person name="Duquette J."/>
            <person name="Hirsch C.N."/>
            <person name="Kimball J."/>
        </authorList>
    </citation>
    <scope>NUCLEOTIDE SEQUENCE</scope>
    <source>
        <tissue evidence="3">Fresh leaf tissue</tissue>
    </source>
</reference>
<reference evidence="3" key="2">
    <citation type="submission" date="2021-02" db="EMBL/GenBank/DDBJ databases">
        <authorList>
            <person name="Kimball J.A."/>
            <person name="Haas M.W."/>
            <person name="Macchietto M."/>
            <person name="Kono T."/>
            <person name="Duquette J."/>
            <person name="Shao M."/>
        </authorList>
    </citation>
    <scope>NUCLEOTIDE SEQUENCE</scope>
    <source>
        <tissue evidence="3">Fresh leaf tissue</tissue>
    </source>
</reference>
<sequence>MSYLPSTQRGVRVLYGWSSSSCPAVAGCSTGRPLCSIYIACSALLLEVCGLYYLIIVKDVASLLFHYIPHLGHIVSLVNIQVHLLKMPGMKIMRSIAGIKLPISSPDRVDVIEMCMDLIALTDLLLWQQKIIAYSSTICLRTLKFQRVSNNIQEILYLLLVTAFQELPFVMETPKIKDSSVPQEEIYHDRTPNSQQRMSAAVSQELPPLGLKGHHSEQLTSNGDKPQASVHCIG</sequence>
<dbReference type="EMBL" id="JAAALK010000289">
    <property type="protein sequence ID" value="KAG8051236.1"/>
    <property type="molecule type" value="Genomic_DNA"/>
</dbReference>
<evidence type="ECO:0000313" key="4">
    <source>
        <dbReference type="Proteomes" id="UP000729402"/>
    </source>
</evidence>
<feature type="region of interest" description="Disordered" evidence="1">
    <location>
        <begin position="213"/>
        <end position="234"/>
    </location>
</feature>
<keyword evidence="2" id="KW-1133">Transmembrane helix</keyword>
<dbReference type="OrthoDB" id="1923159at2759"/>
<name>A0A8J5RC76_ZIZPA</name>
<protein>
    <submittedName>
        <fullName evidence="3">Uncharacterized protein</fullName>
    </submittedName>
</protein>
<comment type="caution">
    <text evidence="3">The sequence shown here is derived from an EMBL/GenBank/DDBJ whole genome shotgun (WGS) entry which is preliminary data.</text>
</comment>